<evidence type="ECO:0000256" key="1">
    <source>
        <dbReference type="ARBA" id="ARBA00001947"/>
    </source>
</evidence>
<dbReference type="Pfam" id="PF00246">
    <property type="entry name" value="Peptidase_M14"/>
    <property type="match status" value="1"/>
</dbReference>
<keyword evidence="8" id="KW-0862">Zinc</keyword>
<evidence type="ECO:0000256" key="7">
    <source>
        <dbReference type="ARBA" id="ARBA00022801"/>
    </source>
</evidence>
<evidence type="ECO:0000256" key="2">
    <source>
        <dbReference type="ARBA" id="ARBA00005988"/>
    </source>
</evidence>
<feature type="active site" description="Proton donor/acceptor" evidence="11">
    <location>
        <position position="428"/>
    </location>
</feature>
<organism evidence="13 14">
    <name type="scientific">Frankliniella occidentalis</name>
    <name type="common">Western flower thrips</name>
    <name type="synonym">Euthrips occidentalis</name>
    <dbReference type="NCBI Taxonomy" id="133901"/>
    <lineage>
        <taxon>Eukaryota</taxon>
        <taxon>Metazoa</taxon>
        <taxon>Ecdysozoa</taxon>
        <taxon>Arthropoda</taxon>
        <taxon>Hexapoda</taxon>
        <taxon>Insecta</taxon>
        <taxon>Pterygota</taxon>
        <taxon>Neoptera</taxon>
        <taxon>Paraneoptera</taxon>
        <taxon>Thysanoptera</taxon>
        <taxon>Terebrantia</taxon>
        <taxon>Thripoidea</taxon>
        <taxon>Thripidae</taxon>
        <taxon>Frankliniella</taxon>
    </lineage>
</organism>
<keyword evidence="6" id="KW-0732">Signal</keyword>
<dbReference type="Pfam" id="PF02244">
    <property type="entry name" value="Propep_M14"/>
    <property type="match status" value="1"/>
</dbReference>
<dbReference type="AlphaFoldDB" id="A0A9C6TUN9"/>
<dbReference type="PRINTS" id="PR00765">
    <property type="entry name" value="CRBOXYPTASEA"/>
</dbReference>
<reference evidence="14" key="1">
    <citation type="submission" date="2025-08" db="UniProtKB">
        <authorList>
            <consortium name="RefSeq"/>
        </authorList>
    </citation>
    <scope>IDENTIFICATION</scope>
    <source>
        <tissue evidence="14">Whole organism</tissue>
    </source>
</reference>
<dbReference type="PANTHER" id="PTHR11705">
    <property type="entry name" value="PROTEASE FAMILY M14 CARBOXYPEPTIDASE A,B"/>
    <property type="match status" value="1"/>
</dbReference>
<dbReference type="FunFam" id="3.40.630.10:FF:000084">
    <property type="entry name" value="Carboxypeptidase B2"/>
    <property type="match status" value="1"/>
</dbReference>
<dbReference type="RefSeq" id="XP_052122670.1">
    <property type="nucleotide sequence ID" value="XM_052266710.1"/>
</dbReference>
<evidence type="ECO:0000256" key="3">
    <source>
        <dbReference type="ARBA" id="ARBA00022645"/>
    </source>
</evidence>
<keyword evidence="4" id="KW-0645">Protease</keyword>
<comment type="similarity">
    <text evidence="2 11">Belongs to the peptidase M14 family.</text>
</comment>
<feature type="domain" description="Peptidase M14" evidence="12">
    <location>
        <begin position="167"/>
        <end position="462"/>
    </location>
</feature>
<evidence type="ECO:0000256" key="5">
    <source>
        <dbReference type="ARBA" id="ARBA00022723"/>
    </source>
</evidence>
<dbReference type="SMART" id="SM00631">
    <property type="entry name" value="Zn_pept"/>
    <property type="match status" value="1"/>
</dbReference>
<dbReference type="Gene3D" id="3.30.70.340">
    <property type="entry name" value="Metallocarboxypeptidase-like"/>
    <property type="match status" value="1"/>
</dbReference>
<dbReference type="SUPFAM" id="SSF53187">
    <property type="entry name" value="Zn-dependent exopeptidases"/>
    <property type="match status" value="1"/>
</dbReference>
<proteinExistence type="inferred from homology"/>
<evidence type="ECO:0000256" key="10">
    <source>
        <dbReference type="ARBA" id="ARBA00023157"/>
    </source>
</evidence>
<dbReference type="SUPFAM" id="SSF54897">
    <property type="entry name" value="Protease propeptides/inhibitors"/>
    <property type="match status" value="1"/>
</dbReference>
<accession>A0A9C6TUN9</accession>
<dbReference type="OrthoDB" id="3626597at2759"/>
<dbReference type="InterPro" id="IPR036990">
    <property type="entry name" value="M14A-like_propep"/>
</dbReference>
<evidence type="ECO:0000256" key="8">
    <source>
        <dbReference type="ARBA" id="ARBA00022833"/>
    </source>
</evidence>
<dbReference type="GO" id="GO:0008270">
    <property type="term" value="F:zinc ion binding"/>
    <property type="evidence" value="ECO:0007669"/>
    <property type="project" value="InterPro"/>
</dbReference>
<dbReference type="PANTHER" id="PTHR11705:SF140">
    <property type="entry name" value="FI02848P-RELATED"/>
    <property type="match status" value="1"/>
</dbReference>
<name>A0A9C6TUN9_FRAOC</name>
<dbReference type="PROSITE" id="PS52035">
    <property type="entry name" value="PEPTIDASE_M14"/>
    <property type="match status" value="1"/>
</dbReference>
<evidence type="ECO:0000256" key="9">
    <source>
        <dbReference type="ARBA" id="ARBA00023049"/>
    </source>
</evidence>
<keyword evidence="13" id="KW-1185">Reference proteome</keyword>
<dbReference type="GO" id="GO:0005615">
    <property type="term" value="C:extracellular space"/>
    <property type="evidence" value="ECO:0007669"/>
    <property type="project" value="TreeGrafter"/>
</dbReference>
<evidence type="ECO:0000256" key="11">
    <source>
        <dbReference type="PROSITE-ProRule" id="PRU01379"/>
    </source>
</evidence>
<protein>
    <submittedName>
        <fullName evidence="14">Zinc carboxypeptidase-like</fullName>
    </submittedName>
</protein>
<evidence type="ECO:0000259" key="12">
    <source>
        <dbReference type="PROSITE" id="PS52035"/>
    </source>
</evidence>
<sequence>MEKSARILSVGAAADDLEAPGGSRLLELIAKTLVASVAMERSAALVALVLLGAAAVAADPESYAGFRVLAVALEDPNGHNITSKLLPRLRELGVEDSWGLDREKMKVALMVAPDKVAAVVAALEDARLPYQELWSDVQQILDIEARKRAGMPQIRSELPDGHVTFNRFMRYEEIERYLHRLARDHADLVTLQPLGRSWEGRAMTGVLVSLGGNKKRPSILVDAGIHAREWIAPAFTLYLLQQLVEVRENRHLLEDLDWYVLPMLNPDGYEYSHTTNRMWRKNRSNESDPWCRGVDLNRNFDFHWNLRGDGAAQACNIDYPGRYAFSELETKNLRDFILNKNKDKSIKLYLTMHSWGWFILFPWSYTKEHPSNYDELLSISKEANKAMVAAGSKHFRVGSPPDILYAAPGSSMDWVMGVAGVDKAWSLELPGGAGSGFEIEEANIAATVRPVFEGVKAFARHAR</sequence>
<dbReference type="PROSITE" id="PS00132">
    <property type="entry name" value="CARBOXYPEPT_ZN_1"/>
    <property type="match status" value="1"/>
</dbReference>
<comment type="cofactor">
    <cofactor evidence="1">
        <name>Zn(2+)</name>
        <dbReference type="ChEBI" id="CHEBI:29105"/>
    </cofactor>
</comment>
<keyword evidence="7" id="KW-0378">Hydrolase</keyword>
<keyword evidence="10" id="KW-1015">Disulfide bond</keyword>
<dbReference type="GeneID" id="127749269"/>
<dbReference type="KEGG" id="foc:127749269"/>
<keyword evidence="9" id="KW-0482">Metalloprotease</keyword>
<gene>
    <name evidence="14" type="primary">LOC127749269</name>
</gene>
<evidence type="ECO:0000313" key="13">
    <source>
        <dbReference type="Proteomes" id="UP000504606"/>
    </source>
</evidence>
<dbReference type="Proteomes" id="UP000504606">
    <property type="component" value="Unplaced"/>
</dbReference>
<keyword evidence="3" id="KW-0121">Carboxypeptidase</keyword>
<dbReference type="GO" id="GO:0004181">
    <property type="term" value="F:metallocarboxypeptidase activity"/>
    <property type="evidence" value="ECO:0007669"/>
    <property type="project" value="InterPro"/>
</dbReference>
<dbReference type="InterPro" id="IPR057246">
    <property type="entry name" value="CARBOXYPEPT_ZN_1"/>
</dbReference>
<dbReference type="GO" id="GO:0006508">
    <property type="term" value="P:proteolysis"/>
    <property type="evidence" value="ECO:0007669"/>
    <property type="project" value="UniProtKB-KW"/>
</dbReference>
<dbReference type="InterPro" id="IPR003146">
    <property type="entry name" value="M14A_act_pep"/>
</dbReference>
<evidence type="ECO:0000256" key="6">
    <source>
        <dbReference type="ARBA" id="ARBA00022729"/>
    </source>
</evidence>
<dbReference type="Gene3D" id="3.40.630.10">
    <property type="entry name" value="Zn peptidases"/>
    <property type="match status" value="1"/>
</dbReference>
<keyword evidence="5" id="KW-0479">Metal-binding</keyword>
<evidence type="ECO:0000313" key="14">
    <source>
        <dbReference type="RefSeq" id="XP_052122670.1"/>
    </source>
</evidence>
<dbReference type="InterPro" id="IPR000834">
    <property type="entry name" value="Peptidase_M14"/>
</dbReference>
<evidence type="ECO:0000256" key="4">
    <source>
        <dbReference type="ARBA" id="ARBA00022670"/>
    </source>
</evidence>
<dbReference type="CDD" id="cd03860">
    <property type="entry name" value="M14_CP_A-B_like"/>
    <property type="match status" value="1"/>
</dbReference>